<evidence type="ECO:0000313" key="1">
    <source>
        <dbReference type="EMBL" id="CUU22970.1"/>
    </source>
</evidence>
<dbReference type="SUPFAM" id="SSF46894">
    <property type="entry name" value="C-terminal effector domain of the bipartite response regulators"/>
    <property type="match status" value="1"/>
</dbReference>
<evidence type="ECO:0000313" key="2">
    <source>
        <dbReference type="Proteomes" id="UP000059419"/>
    </source>
</evidence>
<proteinExistence type="predicted"/>
<keyword evidence="2" id="KW-1185">Reference proteome</keyword>
<gene>
    <name evidence="1" type="ORF">EM595_0734</name>
</gene>
<protein>
    <recommendedName>
        <fullName evidence="3">OmpR/PhoB-type domain-containing protein</fullName>
    </recommendedName>
</protein>
<dbReference type="GO" id="GO:0003677">
    <property type="term" value="F:DNA binding"/>
    <property type="evidence" value="ECO:0007669"/>
    <property type="project" value="InterPro"/>
</dbReference>
<dbReference type="PATRIC" id="fig|1619313.3.peg.765"/>
<evidence type="ECO:0008006" key="3">
    <source>
        <dbReference type="Google" id="ProtNLM"/>
    </source>
</evidence>
<dbReference type="Proteomes" id="UP000059419">
    <property type="component" value="Chromosome 1"/>
</dbReference>
<dbReference type="KEGG" id="ege:EM595_0734"/>
<dbReference type="InterPro" id="IPR016032">
    <property type="entry name" value="Sig_transdc_resp-reg_C-effctor"/>
</dbReference>
<dbReference type="AlphaFoldDB" id="A0A0U5KXQ5"/>
<organism evidence="1 2">
    <name type="scientific">Duffyella gerundensis</name>
    <dbReference type="NCBI Taxonomy" id="1619313"/>
    <lineage>
        <taxon>Bacteria</taxon>
        <taxon>Pseudomonadati</taxon>
        <taxon>Pseudomonadota</taxon>
        <taxon>Gammaproteobacteria</taxon>
        <taxon>Enterobacterales</taxon>
        <taxon>Erwiniaceae</taxon>
        <taxon>Duffyella</taxon>
    </lineage>
</organism>
<dbReference type="GO" id="GO:0006355">
    <property type="term" value="P:regulation of DNA-templated transcription"/>
    <property type="evidence" value="ECO:0007669"/>
    <property type="project" value="InterPro"/>
</dbReference>
<accession>A0A0U5KXQ5</accession>
<sequence length="187" mass="21740">MSKSLLMRLYLSIRLKPEFTTEQDRSCCWCRCKTLICLLNLDEHDIYRTLNMMTLAPIKASSDGTTNSADIIGMQCATFKDILSVDGVMNTLTYHPANQVIPLNEAQKRLFYCMFFNINRKKSIIATVWHENHLRIGDNNYHQLIFQSRALLKRYGLSEKLLITVPCYGIRFNTKLMEEIARHDLAR</sequence>
<dbReference type="EMBL" id="LN907827">
    <property type="protein sequence ID" value="CUU22970.1"/>
    <property type="molecule type" value="Genomic_DNA"/>
</dbReference>
<name>A0A0U5KXQ5_9GAMM</name>
<reference evidence="2" key="1">
    <citation type="submission" date="2015-11" db="EMBL/GenBank/DDBJ databases">
        <authorList>
            <person name="Blom J."/>
        </authorList>
    </citation>
    <scope>NUCLEOTIDE SEQUENCE [LARGE SCALE GENOMIC DNA]</scope>
</reference>